<protein>
    <submittedName>
        <fullName evidence="1">N-acetylglutamate synthase</fullName>
    </submittedName>
</protein>
<dbReference type="EMBL" id="CP110226">
    <property type="protein sequence ID" value="UZD21567.1"/>
    <property type="molecule type" value="Genomic_DNA"/>
</dbReference>
<keyword evidence="2" id="KW-1185">Reference proteome</keyword>
<reference evidence="1" key="1">
    <citation type="submission" date="2022-10" db="EMBL/GenBank/DDBJ databases">
        <title>Algoriphagus sp. a novel bacteria isolate from halophytes salicornia europaea.</title>
        <authorList>
            <person name="Peng Y."/>
            <person name="Jiang L."/>
            <person name="Lee J."/>
        </authorList>
    </citation>
    <scope>NUCLEOTIDE SEQUENCE</scope>
    <source>
        <strain evidence="1">TR-M5</strain>
    </source>
</reference>
<proteinExistence type="predicted"/>
<dbReference type="Proteomes" id="UP001163156">
    <property type="component" value="Chromosome"/>
</dbReference>
<dbReference type="RefSeq" id="WP_264808039.1">
    <property type="nucleotide sequence ID" value="NZ_CP110226.1"/>
</dbReference>
<dbReference type="Pfam" id="PF26421">
    <property type="entry name" value="Avidin_like"/>
    <property type="match status" value="1"/>
</dbReference>
<evidence type="ECO:0000313" key="2">
    <source>
        <dbReference type="Proteomes" id="UP001163156"/>
    </source>
</evidence>
<dbReference type="InterPro" id="IPR058595">
    <property type="entry name" value="Avidin-like"/>
</dbReference>
<organism evidence="1 2">
    <name type="scientific">Algoriphagus halophytocola</name>
    <dbReference type="NCBI Taxonomy" id="2991499"/>
    <lineage>
        <taxon>Bacteria</taxon>
        <taxon>Pseudomonadati</taxon>
        <taxon>Bacteroidota</taxon>
        <taxon>Cytophagia</taxon>
        <taxon>Cytophagales</taxon>
        <taxon>Cyclobacteriaceae</taxon>
        <taxon>Algoriphagus</taxon>
    </lineage>
</organism>
<accession>A0ABY6MCX6</accession>
<evidence type="ECO:0000313" key="1">
    <source>
        <dbReference type="EMBL" id="UZD21567.1"/>
    </source>
</evidence>
<sequence length="120" mass="13461">MNKEEDSTLINYNNRKFCAVQNSANGETSSETVFHYRQKGKIVTADYSGGKITLGHLIGLVDENGNITMRYHQVNTAGELMTGICHSKPEIQENGKIRLHETWEWTSGDRSSGESLIEEI</sequence>
<gene>
    <name evidence="1" type="ORF">OM944_12945</name>
</gene>
<name>A0ABY6MCX6_9BACT</name>